<keyword evidence="1" id="KW-1277">Toxin-antitoxin system</keyword>
<dbReference type="AlphaFoldDB" id="A0A3D9KYP2"/>
<dbReference type="InterPro" id="IPR035093">
    <property type="entry name" value="RelE/ParE_toxin_dom_sf"/>
</dbReference>
<reference evidence="2 3" key="1">
    <citation type="submission" date="2018-07" db="EMBL/GenBank/DDBJ databases">
        <title>Genomic Encyclopedia of Type Strains, Phase IV (KMG-IV): sequencing the most valuable type-strain genomes for metagenomic binning, comparative biology and taxonomic classification.</title>
        <authorList>
            <person name="Goeker M."/>
        </authorList>
    </citation>
    <scope>NUCLEOTIDE SEQUENCE [LARGE SCALE GENOMIC DNA]</scope>
    <source>
        <strain evidence="2 3">DSM 4134</strain>
    </source>
</reference>
<organism evidence="2 3">
    <name type="scientific">Marinoscillum furvescens DSM 4134</name>
    <dbReference type="NCBI Taxonomy" id="1122208"/>
    <lineage>
        <taxon>Bacteria</taxon>
        <taxon>Pseudomonadati</taxon>
        <taxon>Bacteroidota</taxon>
        <taxon>Cytophagia</taxon>
        <taxon>Cytophagales</taxon>
        <taxon>Reichenbachiellaceae</taxon>
        <taxon>Marinoscillum</taxon>
    </lineage>
</organism>
<comment type="caution">
    <text evidence="2">The sequence shown here is derived from an EMBL/GenBank/DDBJ whole genome shotgun (WGS) entry which is preliminary data.</text>
</comment>
<protein>
    <submittedName>
        <fullName evidence="2">ParE-like toxin of type II ParDE toxin-antitoxin system</fullName>
    </submittedName>
</protein>
<dbReference type="Pfam" id="PF05016">
    <property type="entry name" value="ParE_toxin"/>
    <property type="match status" value="1"/>
</dbReference>
<evidence type="ECO:0000313" key="2">
    <source>
        <dbReference type="EMBL" id="RED92856.1"/>
    </source>
</evidence>
<name>A0A3D9KYP2_MARFU</name>
<sequence length="62" mass="7343">MKTIWTPLGLKSLEQTTNFIEEQWNEDVANVFLDRLDERIEQLKLNPRIGLFSYLNISLSFN</sequence>
<dbReference type="EMBL" id="QREG01000028">
    <property type="protein sequence ID" value="RED92856.1"/>
    <property type="molecule type" value="Genomic_DNA"/>
</dbReference>
<evidence type="ECO:0000256" key="1">
    <source>
        <dbReference type="ARBA" id="ARBA00022649"/>
    </source>
</evidence>
<keyword evidence="3" id="KW-1185">Reference proteome</keyword>
<gene>
    <name evidence="2" type="ORF">C7460_12875</name>
</gene>
<evidence type="ECO:0000313" key="3">
    <source>
        <dbReference type="Proteomes" id="UP000256779"/>
    </source>
</evidence>
<accession>A0A3D9KYP2</accession>
<dbReference type="InterPro" id="IPR007712">
    <property type="entry name" value="RelE/ParE_toxin"/>
</dbReference>
<dbReference type="RefSeq" id="WP_115870146.1">
    <property type="nucleotide sequence ID" value="NZ_QREG01000028.1"/>
</dbReference>
<proteinExistence type="predicted"/>
<dbReference type="Proteomes" id="UP000256779">
    <property type="component" value="Unassembled WGS sequence"/>
</dbReference>
<dbReference type="OrthoDB" id="983099at2"/>
<dbReference type="Gene3D" id="3.30.2310.20">
    <property type="entry name" value="RelE-like"/>
    <property type="match status" value="1"/>
</dbReference>